<name>A0ABV6YM48_UNCEI</name>
<gene>
    <name evidence="2" type="ORF">ACFL6M_06640</name>
</gene>
<dbReference type="Proteomes" id="UP001593833">
    <property type="component" value="Unassembled WGS sequence"/>
</dbReference>
<evidence type="ECO:0000256" key="1">
    <source>
        <dbReference type="SAM" id="SignalP"/>
    </source>
</evidence>
<dbReference type="Pfam" id="PF13181">
    <property type="entry name" value="TPR_8"/>
    <property type="match status" value="1"/>
</dbReference>
<keyword evidence="3" id="KW-1185">Reference proteome</keyword>
<feature type="chain" id="PRO_5045376594" evidence="1">
    <location>
        <begin position="34"/>
        <end position="628"/>
    </location>
</feature>
<dbReference type="InterPro" id="IPR019734">
    <property type="entry name" value="TPR_rpt"/>
</dbReference>
<dbReference type="SMART" id="SM00028">
    <property type="entry name" value="TPR"/>
    <property type="match status" value="3"/>
</dbReference>
<organism evidence="2 3">
    <name type="scientific">Eiseniibacteriota bacterium</name>
    <dbReference type="NCBI Taxonomy" id="2212470"/>
    <lineage>
        <taxon>Bacteria</taxon>
        <taxon>Candidatus Eiseniibacteriota</taxon>
    </lineage>
</organism>
<dbReference type="InterPro" id="IPR014756">
    <property type="entry name" value="Ig_E-set"/>
</dbReference>
<dbReference type="SUPFAM" id="SSF48452">
    <property type="entry name" value="TPR-like"/>
    <property type="match status" value="2"/>
</dbReference>
<dbReference type="InterPro" id="IPR013783">
    <property type="entry name" value="Ig-like_fold"/>
</dbReference>
<reference evidence="2 3" key="1">
    <citation type="submission" date="2024-09" db="EMBL/GenBank/DDBJ databases">
        <authorList>
            <person name="D'Angelo T."/>
        </authorList>
    </citation>
    <scope>NUCLEOTIDE SEQUENCE [LARGE SCALE GENOMIC DNA]</scope>
    <source>
        <strain evidence="2">SAG AM-320-E07</strain>
    </source>
</reference>
<proteinExistence type="predicted"/>
<accession>A0ABV6YM48</accession>
<protein>
    <submittedName>
        <fullName evidence="2">Tetratricopeptide repeat protein</fullName>
    </submittedName>
</protein>
<keyword evidence="1" id="KW-0732">Signal</keyword>
<comment type="caution">
    <text evidence="2">The sequence shown here is derived from an EMBL/GenBank/DDBJ whole genome shotgun (WGS) entry which is preliminary data.</text>
</comment>
<dbReference type="SUPFAM" id="SSF81296">
    <property type="entry name" value="E set domains"/>
    <property type="match status" value="1"/>
</dbReference>
<dbReference type="Gene3D" id="1.25.40.10">
    <property type="entry name" value="Tetratricopeptide repeat domain"/>
    <property type="match status" value="2"/>
</dbReference>
<dbReference type="EMBL" id="JBHPKH010000105">
    <property type="protein sequence ID" value="MFC1573259.1"/>
    <property type="molecule type" value="Genomic_DNA"/>
</dbReference>
<dbReference type="InterPro" id="IPR011990">
    <property type="entry name" value="TPR-like_helical_dom_sf"/>
</dbReference>
<dbReference type="Gene3D" id="2.60.40.10">
    <property type="entry name" value="Immunoglobulins"/>
    <property type="match status" value="1"/>
</dbReference>
<sequence>MNQGRSRSVVAKATVRSTCATVFVSLGLLLAHAGTTDAQQTFVPLDLQPLILKGVDLLTNADYDAAFEVFDEMASQAPDDPSSDFLKGMVYWHRLVVAEEDDIEVETRFFEQMDQTIETAKTMESANKDDAAALFWLGAGYGYKARYHSAKREWWSAYRNGKRTKGYFERVVKMAPENSDPYLGLGIYHYYAEVVPKLVKIFDFILNMGGDKELGLEELEYTLDHGFFTQDEAKFYLYDILVNYEHRPWDALGLILDLTRSFPGNRGFQRRLAELYAQLDLHEMAAEVWQQLEEACADDPERQILMRLNFGEQLLEAGKLVEARAILERLTDETSRGSTYQPGRAAYAMALVYDLLGDSERALAHYRKASESSQDEIAAVARRRIANPGIVPIEVLVKRASIFAGTKPSAQRVGLLETELRRRQPSLDKEDARLCAKAMVDIGKHFLFQDNPSKARDIFSEVLLSDLPRTEQVEMQAYSLRAVAHFRLGSFDQSLEDFTSVVDKADESVRQDIDKDMARARSYSEDIFPAAPNHALQPPEQDDSRTRFSCPDRGQLSVSVVGDFNGWNPERGRMSLYSGNWVGDFDLEDGEHRYCFIINGWERRLDPFADTLARDTGVQYHSIRNSAP</sequence>
<feature type="signal peptide" evidence="1">
    <location>
        <begin position="1"/>
        <end position="33"/>
    </location>
</feature>
<evidence type="ECO:0000313" key="3">
    <source>
        <dbReference type="Proteomes" id="UP001593833"/>
    </source>
</evidence>
<dbReference type="Pfam" id="PF13432">
    <property type="entry name" value="TPR_16"/>
    <property type="match status" value="1"/>
</dbReference>
<evidence type="ECO:0000313" key="2">
    <source>
        <dbReference type="EMBL" id="MFC1573259.1"/>
    </source>
</evidence>